<feature type="transmembrane region" description="Helical" evidence="1">
    <location>
        <begin position="193"/>
        <end position="213"/>
    </location>
</feature>
<evidence type="ECO:0000259" key="2">
    <source>
        <dbReference type="Pfam" id="PF07853"/>
    </source>
</evidence>
<keyword evidence="1" id="KW-0812">Transmembrane</keyword>
<accession>A0A1Q6A2X4</accession>
<proteinExistence type="predicted"/>
<keyword evidence="4" id="KW-1185">Reference proteome</keyword>
<dbReference type="STRING" id="1302689.RG47T_3807"/>
<feature type="transmembrane region" description="Helical" evidence="1">
    <location>
        <begin position="170"/>
        <end position="187"/>
    </location>
</feature>
<dbReference type="PIRSF" id="PIRSF038959">
    <property type="entry name" value="SdpI"/>
    <property type="match status" value="1"/>
</dbReference>
<dbReference type="InterPro" id="IPR026272">
    <property type="entry name" value="SdpI"/>
</dbReference>
<evidence type="ECO:0000256" key="1">
    <source>
        <dbReference type="SAM" id="Phobius"/>
    </source>
</evidence>
<name>A0A1Q6A2X4_9SPHI</name>
<feature type="transmembrane region" description="Helical" evidence="1">
    <location>
        <begin position="52"/>
        <end position="70"/>
    </location>
</feature>
<feature type="domain" description="DUF1648" evidence="2">
    <location>
        <begin position="13"/>
        <end position="58"/>
    </location>
</feature>
<comment type="caution">
    <text evidence="3">The sequence shown here is derived from an EMBL/GenBank/DDBJ whole genome shotgun (WGS) entry which is preliminary data.</text>
</comment>
<dbReference type="PANTHER" id="PTHR37810:SF5">
    <property type="entry name" value="IMMUNITY PROTEIN SDPI"/>
    <property type="match status" value="1"/>
</dbReference>
<dbReference type="RefSeq" id="WP_074490929.1">
    <property type="nucleotide sequence ID" value="NZ_FPAM01000012.1"/>
</dbReference>
<evidence type="ECO:0000313" key="4">
    <source>
        <dbReference type="Proteomes" id="UP000186720"/>
    </source>
</evidence>
<sequence>MKKFNPSDLLLLIIWVLPFVYLAVVYKQLPETVPIHFGIQGKPDGFGPRADVIFLMAITGGASAAAYLLMRFLPSIDPKRQVKYGEDNFNKIGFGIVSFLSLISLTIIYAVVHNGFKYDNLEFVIISLLFVFLGNMMYNVKPNYFVGIRIPWTLESEDNWRATHRLAGKLWVGGGIVLTALMLIIHGQLGVDVFLGFIALLSIVPMVYSYRYFKMHTAK</sequence>
<protein>
    <recommendedName>
        <fullName evidence="2">DUF1648 domain-containing protein</fullName>
    </recommendedName>
</protein>
<keyword evidence="1" id="KW-0472">Membrane</keyword>
<dbReference type="Pfam" id="PF07853">
    <property type="entry name" value="DUF1648"/>
    <property type="match status" value="1"/>
</dbReference>
<dbReference type="InterPro" id="IPR012867">
    <property type="entry name" value="DUF1648"/>
</dbReference>
<organism evidence="3 4">
    <name type="scientific">Mucilaginibacter polytrichastri</name>
    <dbReference type="NCBI Taxonomy" id="1302689"/>
    <lineage>
        <taxon>Bacteria</taxon>
        <taxon>Pseudomonadati</taxon>
        <taxon>Bacteroidota</taxon>
        <taxon>Sphingobacteriia</taxon>
        <taxon>Sphingobacteriales</taxon>
        <taxon>Sphingobacteriaceae</taxon>
        <taxon>Mucilaginibacter</taxon>
    </lineage>
</organism>
<evidence type="ECO:0000313" key="3">
    <source>
        <dbReference type="EMBL" id="OKS88341.1"/>
    </source>
</evidence>
<dbReference type="EMBL" id="MPPL01000001">
    <property type="protein sequence ID" value="OKS88341.1"/>
    <property type="molecule type" value="Genomic_DNA"/>
</dbReference>
<dbReference type="Proteomes" id="UP000186720">
    <property type="component" value="Unassembled WGS sequence"/>
</dbReference>
<feature type="transmembrane region" description="Helical" evidence="1">
    <location>
        <begin position="9"/>
        <end position="26"/>
    </location>
</feature>
<dbReference type="Pfam" id="PF13630">
    <property type="entry name" value="SdpI"/>
    <property type="match status" value="1"/>
</dbReference>
<dbReference type="AlphaFoldDB" id="A0A1Q6A2X4"/>
<feature type="transmembrane region" description="Helical" evidence="1">
    <location>
        <begin position="123"/>
        <end position="140"/>
    </location>
</feature>
<dbReference type="OrthoDB" id="9808690at2"/>
<gene>
    <name evidence="3" type="ORF">RG47T_3807</name>
</gene>
<feature type="transmembrane region" description="Helical" evidence="1">
    <location>
        <begin position="91"/>
        <end position="111"/>
    </location>
</feature>
<dbReference type="PANTHER" id="PTHR37810">
    <property type="entry name" value="IMMUNITY PROTEIN SDPI"/>
    <property type="match status" value="1"/>
</dbReference>
<keyword evidence="1" id="KW-1133">Transmembrane helix</keyword>
<reference evidence="3 4" key="1">
    <citation type="submission" date="2016-11" db="EMBL/GenBank/DDBJ databases">
        <title>Whole Genome Sequencing of Mucilaginibacter polytrichastri RG4-7(T) isolated from the moss sample.</title>
        <authorList>
            <person name="Li Y."/>
        </authorList>
    </citation>
    <scope>NUCLEOTIDE SEQUENCE [LARGE SCALE GENOMIC DNA]</scope>
    <source>
        <strain evidence="3 4">RG4-7</strain>
    </source>
</reference>
<dbReference type="InterPro" id="IPR025962">
    <property type="entry name" value="SdpI/YhfL"/>
</dbReference>
<dbReference type="GO" id="GO:0009636">
    <property type="term" value="P:response to toxic substance"/>
    <property type="evidence" value="ECO:0007669"/>
    <property type="project" value="TreeGrafter"/>
</dbReference>